<dbReference type="PANTHER" id="PTHR38329">
    <property type="entry name" value="CECROPIN-A1-RELATED"/>
    <property type="match status" value="1"/>
</dbReference>
<reference evidence="12" key="1">
    <citation type="submission" date="2023-01" db="EMBL/GenBank/DDBJ databases">
        <title>Key to firefly adult light organ development and bioluminescence: homeobox transcription factors regulate luciferase expression and transportation to peroxisome.</title>
        <authorList>
            <person name="Fu X."/>
        </authorList>
    </citation>
    <scope>NUCLEOTIDE SEQUENCE [LARGE SCALE GENOMIC DNA]</scope>
</reference>
<comment type="similarity">
    <text evidence="2 8">Belongs to the cecropin family.</text>
</comment>
<protein>
    <submittedName>
        <fullName evidence="11">Uncharacterized protein</fullName>
    </submittedName>
</protein>
<keyword evidence="12" id="KW-1185">Reference proteome</keyword>
<evidence type="ECO:0000256" key="5">
    <source>
        <dbReference type="ARBA" id="ARBA00022588"/>
    </source>
</evidence>
<evidence type="ECO:0000256" key="6">
    <source>
        <dbReference type="ARBA" id="ARBA00022859"/>
    </source>
</evidence>
<feature type="transmembrane region" description="Helical" evidence="9">
    <location>
        <begin position="47"/>
        <end position="66"/>
    </location>
</feature>
<accession>A0AAN7QGN6</accession>
<dbReference type="PROSITE" id="PS00268">
    <property type="entry name" value="CECROPIN"/>
    <property type="match status" value="1"/>
</dbReference>
<dbReference type="GO" id="GO:0045087">
    <property type="term" value="P:innate immune response"/>
    <property type="evidence" value="ECO:0007669"/>
    <property type="project" value="UniProtKB-KW"/>
</dbReference>
<comment type="subcellular location">
    <subcellularLocation>
        <location evidence="1 8">Secreted</location>
    </subcellularLocation>
</comment>
<evidence type="ECO:0000313" key="12">
    <source>
        <dbReference type="Proteomes" id="UP001353858"/>
    </source>
</evidence>
<dbReference type="Proteomes" id="UP001353858">
    <property type="component" value="Unassembled WGS sequence"/>
</dbReference>
<evidence type="ECO:0000256" key="8">
    <source>
        <dbReference type="RuleBase" id="RU003948"/>
    </source>
</evidence>
<evidence type="ECO:0000313" key="11">
    <source>
        <dbReference type="EMBL" id="KAK4877158.1"/>
    </source>
</evidence>
<sequence>MKISVIFVVILVVLSAFLGQSDAKWKGWKKIERTGKRVFNAAEKALPVVQGYAGVAAVASVAAVAGKK</sequence>
<keyword evidence="4 8" id="KW-0929">Antimicrobial</keyword>
<keyword evidence="9" id="KW-0472">Membrane</keyword>
<dbReference type="Pfam" id="PF00272">
    <property type="entry name" value="Cecropin"/>
    <property type="match status" value="1"/>
</dbReference>
<keyword evidence="10" id="KW-0732">Signal</keyword>
<feature type="chain" id="PRO_5043004109" evidence="10">
    <location>
        <begin position="24"/>
        <end position="68"/>
    </location>
</feature>
<evidence type="ECO:0000256" key="7">
    <source>
        <dbReference type="ARBA" id="ARBA00023022"/>
    </source>
</evidence>
<dbReference type="PANTHER" id="PTHR38329:SF1">
    <property type="entry name" value="CECROPIN-A1-RELATED"/>
    <property type="match status" value="1"/>
</dbReference>
<evidence type="ECO:0000256" key="1">
    <source>
        <dbReference type="ARBA" id="ARBA00004613"/>
    </source>
</evidence>
<organism evidence="11 12">
    <name type="scientific">Aquatica leii</name>
    <dbReference type="NCBI Taxonomy" id="1421715"/>
    <lineage>
        <taxon>Eukaryota</taxon>
        <taxon>Metazoa</taxon>
        <taxon>Ecdysozoa</taxon>
        <taxon>Arthropoda</taxon>
        <taxon>Hexapoda</taxon>
        <taxon>Insecta</taxon>
        <taxon>Pterygota</taxon>
        <taxon>Neoptera</taxon>
        <taxon>Endopterygota</taxon>
        <taxon>Coleoptera</taxon>
        <taxon>Polyphaga</taxon>
        <taxon>Elateriformia</taxon>
        <taxon>Elateroidea</taxon>
        <taxon>Lampyridae</taxon>
        <taxon>Luciolinae</taxon>
        <taxon>Aquatica</taxon>
    </lineage>
</organism>
<proteinExistence type="inferred from homology"/>
<evidence type="ECO:0000256" key="4">
    <source>
        <dbReference type="ARBA" id="ARBA00022529"/>
    </source>
</evidence>
<keyword evidence="6 8" id="KW-0391">Immunity</keyword>
<dbReference type="InterPro" id="IPR000875">
    <property type="entry name" value="CecC-like"/>
</dbReference>
<feature type="signal peptide" evidence="10">
    <location>
        <begin position="1"/>
        <end position="23"/>
    </location>
</feature>
<evidence type="ECO:0000256" key="3">
    <source>
        <dbReference type="ARBA" id="ARBA00022525"/>
    </source>
</evidence>
<dbReference type="InterPro" id="IPR020400">
    <property type="entry name" value="CecC/Srx/CECD"/>
</dbReference>
<keyword evidence="7 8" id="KW-0044">Antibiotic</keyword>
<gene>
    <name evidence="11" type="ORF">RN001_009664</name>
</gene>
<evidence type="ECO:0000256" key="2">
    <source>
        <dbReference type="ARBA" id="ARBA00010680"/>
    </source>
</evidence>
<dbReference type="GO" id="GO:0050830">
    <property type="term" value="P:defense response to Gram-positive bacterium"/>
    <property type="evidence" value="ECO:0007669"/>
    <property type="project" value="UniProtKB-ARBA"/>
</dbReference>
<keyword evidence="3" id="KW-0964">Secreted</keyword>
<evidence type="ECO:0000256" key="10">
    <source>
        <dbReference type="SAM" id="SignalP"/>
    </source>
</evidence>
<comment type="caution">
    <text evidence="11">The sequence shown here is derived from an EMBL/GenBank/DDBJ whole genome shotgun (WGS) entry which is preliminary data.</text>
</comment>
<evidence type="ECO:0000256" key="9">
    <source>
        <dbReference type="SAM" id="Phobius"/>
    </source>
</evidence>
<dbReference type="GO" id="GO:0019731">
    <property type="term" value="P:antibacterial humoral response"/>
    <property type="evidence" value="ECO:0007669"/>
    <property type="project" value="InterPro"/>
</dbReference>
<dbReference type="GO" id="GO:0050829">
    <property type="term" value="P:defense response to Gram-negative bacterium"/>
    <property type="evidence" value="ECO:0007669"/>
    <property type="project" value="TreeGrafter"/>
</dbReference>
<keyword evidence="9" id="KW-1133">Transmembrane helix</keyword>
<keyword evidence="5 8" id="KW-0399">Innate immunity</keyword>
<keyword evidence="9" id="KW-0812">Transmembrane</keyword>
<dbReference type="AlphaFoldDB" id="A0AAN7QGN6"/>
<dbReference type="GO" id="GO:0005615">
    <property type="term" value="C:extracellular space"/>
    <property type="evidence" value="ECO:0007669"/>
    <property type="project" value="TreeGrafter"/>
</dbReference>
<dbReference type="EMBL" id="JARPUR010000004">
    <property type="protein sequence ID" value="KAK4877158.1"/>
    <property type="molecule type" value="Genomic_DNA"/>
</dbReference>
<name>A0AAN7QGN6_9COLE</name>